<evidence type="ECO:0000256" key="1">
    <source>
        <dbReference type="PROSITE-ProRule" id="PRU01193"/>
    </source>
</evidence>
<dbReference type="GO" id="GO:0016020">
    <property type="term" value="C:membrane"/>
    <property type="evidence" value="ECO:0007669"/>
    <property type="project" value="UniProtKB-UniRule"/>
</dbReference>
<organism evidence="5 6">
    <name type="scientific">Vigna mungo</name>
    <name type="common">Black gram</name>
    <name type="synonym">Phaseolus mungo</name>
    <dbReference type="NCBI Taxonomy" id="3915"/>
    <lineage>
        <taxon>Eukaryota</taxon>
        <taxon>Viridiplantae</taxon>
        <taxon>Streptophyta</taxon>
        <taxon>Embryophyta</taxon>
        <taxon>Tracheophyta</taxon>
        <taxon>Spermatophyta</taxon>
        <taxon>Magnoliopsida</taxon>
        <taxon>eudicotyledons</taxon>
        <taxon>Gunneridae</taxon>
        <taxon>Pentapetalae</taxon>
        <taxon>rosids</taxon>
        <taxon>fabids</taxon>
        <taxon>Fabales</taxon>
        <taxon>Fabaceae</taxon>
        <taxon>Papilionoideae</taxon>
        <taxon>50 kb inversion clade</taxon>
        <taxon>NPAAA clade</taxon>
        <taxon>indigoferoid/millettioid clade</taxon>
        <taxon>Phaseoleae</taxon>
        <taxon>Vigna</taxon>
    </lineage>
</organism>
<dbReference type="AlphaFoldDB" id="A0AAQ3S2W4"/>
<proteinExistence type="predicted"/>
<evidence type="ECO:0000259" key="4">
    <source>
        <dbReference type="PROSITE" id="PS51846"/>
    </source>
</evidence>
<gene>
    <name evidence="5" type="ORF">V8G54_011954</name>
</gene>
<feature type="region of interest" description="Disordered" evidence="2">
    <location>
        <begin position="380"/>
        <end position="405"/>
    </location>
</feature>
<dbReference type="InterPro" id="IPR002550">
    <property type="entry name" value="CNNM"/>
</dbReference>
<dbReference type="InterPro" id="IPR046342">
    <property type="entry name" value="CBS_dom_sf"/>
</dbReference>
<evidence type="ECO:0000313" key="6">
    <source>
        <dbReference type="Proteomes" id="UP001374535"/>
    </source>
</evidence>
<dbReference type="GO" id="GO:0010960">
    <property type="term" value="P:magnesium ion homeostasis"/>
    <property type="evidence" value="ECO:0007669"/>
    <property type="project" value="InterPro"/>
</dbReference>
<feature type="domain" description="CNNM transmembrane" evidence="4">
    <location>
        <begin position="56"/>
        <end position="231"/>
    </location>
</feature>
<dbReference type="GO" id="GO:0005737">
    <property type="term" value="C:cytoplasm"/>
    <property type="evidence" value="ECO:0007669"/>
    <property type="project" value="TreeGrafter"/>
</dbReference>
<keyword evidence="1 3" id="KW-0812">Transmembrane</keyword>
<evidence type="ECO:0000256" key="3">
    <source>
        <dbReference type="SAM" id="Phobius"/>
    </source>
</evidence>
<evidence type="ECO:0000313" key="5">
    <source>
        <dbReference type="EMBL" id="WVZ14388.1"/>
    </source>
</evidence>
<dbReference type="SUPFAM" id="SSF54631">
    <property type="entry name" value="CBS-domain pair"/>
    <property type="match status" value="1"/>
</dbReference>
<dbReference type="PANTHER" id="PTHR12064:SF72">
    <property type="entry name" value="CBS DOMAIN PROTEIN"/>
    <property type="match status" value="1"/>
</dbReference>
<sequence length="491" mass="54261">MVGYSIFIFKYLQAMTSWFLLIFCFLACHVAILVIVCLLPSKDKMSSYFEEKAPCCGSHFWVLLSTCWAFVLFAAITSGLALGLLSFSQVDLEVLVKAGKPQIQKNAAKIMSVVKNEHLLLCTLLIAKSLALEGVSVFMEKMFPEWISVLMSATMLAISAEIIPQALCSRYGLSVGAALSPFVRVLMLIFFPIAYPLSKGHTALLGRAELKTLVHLHADEAGKGGELTLHETKIIAGALDLTQKTAKDAMTPLSETFSLDINSKLDMHTMGLIMSKGHSRIPIYSGKQTNIVGIILVIVAEDWPLYDILNQFKNGQSHMAVVLKSEENIRTAATEKEGKHPGLGSSYEPGDYSRISTDASDWHSQETEYYSATLKSAMNREGDSGLPQRISEQPDASSSFENVESFPTTDEEVIGIITLEDVMEELLQEDILDETDQYVDVHQNIKIKLQHARRVSSGSSRRASSSRQQRRSSDASRLYFLTPSYVLPVSP</sequence>
<dbReference type="PANTHER" id="PTHR12064">
    <property type="entry name" value="METAL TRANSPORTER CNNM"/>
    <property type="match status" value="1"/>
</dbReference>
<keyword evidence="6" id="KW-1185">Reference proteome</keyword>
<protein>
    <recommendedName>
        <fullName evidence="4">CNNM transmembrane domain-containing protein</fullName>
    </recommendedName>
</protein>
<feature type="transmembrane region" description="Helical" evidence="3">
    <location>
        <begin position="18"/>
        <end position="39"/>
    </location>
</feature>
<dbReference type="InterPro" id="IPR045095">
    <property type="entry name" value="ACDP"/>
</dbReference>
<feature type="compositionally biased region" description="Low complexity" evidence="2">
    <location>
        <begin position="455"/>
        <end position="467"/>
    </location>
</feature>
<name>A0AAQ3S2W4_VIGMU</name>
<dbReference type="GO" id="GO:0030026">
    <property type="term" value="P:intracellular manganese ion homeostasis"/>
    <property type="evidence" value="ECO:0007669"/>
    <property type="project" value="TreeGrafter"/>
</dbReference>
<feature type="compositionally biased region" description="Polar residues" evidence="2">
    <location>
        <begin position="390"/>
        <end position="405"/>
    </location>
</feature>
<keyword evidence="1 3" id="KW-0472">Membrane</keyword>
<dbReference type="Proteomes" id="UP001374535">
    <property type="component" value="Chromosome 4"/>
</dbReference>
<feature type="transmembrane region" description="Helical" evidence="3">
    <location>
        <begin position="60"/>
        <end position="85"/>
    </location>
</feature>
<dbReference type="PROSITE" id="PS51846">
    <property type="entry name" value="CNNM"/>
    <property type="match status" value="1"/>
</dbReference>
<feature type="transmembrane region" description="Helical" evidence="3">
    <location>
        <begin position="173"/>
        <end position="197"/>
    </location>
</feature>
<accession>A0AAQ3S2W4</accession>
<reference evidence="5 6" key="1">
    <citation type="journal article" date="2023" name="Life. Sci Alliance">
        <title>Evolutionary insights into 3D genome organization and epigenetic landscape of Vigna mungo.</title>
        <authorList>
            <person name="Junaid A."/>
            <person name="Singh B."/>
            <person name="Bhatia S."/>
        </authorList>
    </citation>
    <scope>NUCLEOTIDE SEQUENCE [LARGE SCALE GENOMIC DNA]</scope>
    <source>
        <strain evidence="5">Urdbean</strain>
    </source>
</reference>
<feature type="transmembrane region" description="Helical" evidence="3">
    <location>
        <begin position="146"/>
        <end position="167"/>
    </location>
</feature>
<dbReference type="Gene3D" id="3.10.580.10">
    <property type="entry name" value="CBS-domain"/>
    <property type="match status" value="2"/>
</dbReference>
<evidence type="ECO:0000256" key="2">
    <source>
        <dbReference type="SAM" id="MobiDB-lite"/>
    </source>
</evidence>
<feature type="region of interest" description="Disordered" evidence="2">
    <location>
        <begin position="452"/>
        <end position="474"/>
    </location>
</feature>
<keyword evidence="1 3" id="KW-1133">Transmembrane helix</keyword>
<dbReference type="Pfam" id="PF01595">
    <property type="entry name" value="CNNM"/>
    <property type="match status" value="1"/>
</dbReference>
<dbReference type="EMBL" id="CP144697">
    <property type="protein sequence ID" value="WVZ14388.1"/>
    <property type="molecule type" value="Genomic_DNA"/>
</dbReference>